<dbReference type="EMBL" id="BSOB01000025">
    <property type="protein sequence ID" value="GLQ93989.1"/>
    <property type="molecule type" value="Genomic_DNA"/>
</dbReference>
<reference evidence="2" key="1">
    <citation type="journal article" date="2019" name="Int. J. Syst. Evol. Microbiol.">
        <title>The Global Catalogue of Microorganisms (GCM) 10K type strain sequencing project: providing services to taxonomists for standard genome sequencing and annotation.</title>
        <authorList>
            <consortium name="The Broad Institute Genomics Platform"/>
            <consortium name="The Broad Institute Genome Sequencing Center for Infectious Disease"/>
            <person name="Wu L."/>
            <person name="Ma J."/>
        </authorList>
    </citation>
    <scope>NUCLEOTIDE SEQUENCE [LARGE SCALE GENOMIC DNA]</scope>
    <source>
        <strain evidence="2">NBRC 111980</strain>
    </source>
</reference>
<organism evidence="1 2">
    <name type="scientific">Dyella acidisoli</name>
    <dbReference type="NCBI Taxonomy" id="1867834"/>
    <lineage>
        <taxon>Bacteria</taxon>
        <taxon>Pseudomonadati</taxon>
        <taxon>Pseudomonadota</taxon>
        <taxon>Gammaproteobacteria</taxon>
        <taxon>Lysobacterales</taxon>
        <taxon>Rhodanobacteraceae</taxon>
        <taxon>Dyella</taxon>
    </lineage>
</organism>
<name>A0ABQ5XQJ3_9GAMM</name>
<evidence type="ECO:0000313" key="2">
    <source>
        <dbReference type="Proteomes" id="UP001156670"/>
    </source>
</evidence>
<proteinExistence type="predicted"/>
<protein>
    <submittedName>
        <fullName evidence="1">Uncharacterized protein</fullName>
    </submittedName>
</protein>
<comment type="caution">
    <text evidence="1">The sequence shown here is derived from an EMBL/GenBank/DDBJ whole genome shotgun (WGS) entry which is preliminary data.</text>
</comment>
<sequence>MGDVQAALYGFGIGYRVDYVASGSQAAHDGIGNQGIVFNEQYAHTTDEVLGRKILSANAAFICHVIGATADRIDRALQCAP</sequence>
<gene>
    <name evidence="1" type="ORF">GCM10007901_29400</name>
</gene>
<keyword evidence="2" id="KW-1185">Reference proteome</keyword>
<dbReference type="Proteomes" id="UP001156670">
    <property type="component" value="Unassembled WGS sequence"/>
</dbReference>
<evidence type="ECO:0000313" key="1">
    <source>
        <dbReference type="EMBL" id="GLQ93989.1"/>
    </source>
</evidence>
<accession>A0ABQ5XQJ3</accession>